<dbReference type="RefSeq" id="WP_289600883.1">
    <property type="nucleotide sequence ID" value="NZ_JAUDCL010000057.1"/>
</dbReference>
<protein>
    <submittedName>
        <fullName evidence="2">GyrI-like domain-containing protein</fullName>
    </submittedName>
</protein>
<reference evidence="2 3" key="3">
    <citation type="submission" date="2023-06" db="EMBL/GenBank/DDBJ databases">
        <authorList>
            <person name="Zeman M."/>
            <person name="Kubasova T."/>
            <person name="Jahodarova E."/>
            <person name="Nykrynova M."/>
            <person name="Rychlik I."/>
        </authorList>
    </citation>
    <scope>NUCLEOTIDE SEQUENCE [LARGE SCALE GENOMIC DNA]</scope>
    <source>
        <strain evidence="2 3">ET340</strain>
    </source>
</reference>
<dbReference type="Pfam" id="PF06445">
    <property type="entry name" value="GyrI-like"/>
    <property type="match status" value="1"/>
</dbReference>
<dbReference type="InterPro" id="IPR008319">
    <property type="entry name" value="GyrI-like_CCH_Lin2189-like"/>
</dbReference>
<accession>A0ABT7UUT4</accession>
<reference evidence="2 3" key="2">
    <citation type="submission" date="2023-06" db="EMBL/GenBank/DDBJ databases">
        <title>Identification and characterization of horizontal gene transfer across gut microbiota members of farm animals based on homology search.</title>
        <authorList>
            <person name="Schwarzerova J."/>
            <person name="Nykrynova M."/>
            <person name="Jureckova K."/>
            <person name="Cejkova D."/>
            <person name="Rychlik I."/>
        </authorList>
    </citation>
    <scope>NUCLEOTIDE SEQUENCE [LARGE SCALE GENOMIC DNA]</scope>
    <source>
        <strain evidence="2 3">ET340</strain>
    </source>
</reference>
<dbReference type="PIRSF" id="PIRSF031644">
    <property type="entry name" value="UCP031644"/>
    <property type="match status" value="1"/>
</dbReference>
<name>A0ABT7UUT4_9FIRM</name>
<evidence type="ECO:0000259" key="1">
    <source>
        <dbReference type="Pfam" id="PF06445"/>
    </source>
</evidence>
<organism evidence="2 3">
    <name type="scientific">Allofournierella massiliensis</name>
    <dbReference type="NCBI Taxonomy" id="1650663"/>
    <lineage>
        <taxon>Bacteria</taxon>
        <taxon>Bacillati</taxon>
        <taxon>Bacillota</taxon>
        <taxon>Clostridia</taxon>
        <taxon>Eubacteriales</taxon>
        <taxon>Oscillospiraceae</taxon>
        <taxon>Allofournierella</taxon>
    </lineage>
</organism>
<evidence type="ECO:0000313" key="2">
    <source>
        <dbReference type="EMBL" id="MDM8202666.1"/>
    </source>
</evidence>
<gene>
    <name evidence="2" type="ORF">QUW08_15395</name>
</gene>
<dbReference type="Proteomes" id="UP001529380">
    <property type="component" value="Unassembled WGS sequence"/>
</dbReference>
<dbReference type="SUPFAM" id="SSF55136">
    <property type="entry name" value="Probable bacterial effector-binding domain"/>
    <property type="match status" value="1"/>
</dbReference>
<dbReference type="EMBL" id="JAUDCL010000057">
    <property type="protein sequence ID" value="MDM8202666.1"/>
    <property type="molecule type" value="Genomic_DNA"/>
</dbReference>
<sequence length="212" mass="24849">MPFDYKKEYKEFYLPPKAPELVTVPAMNFLAVRGEGDPNQENGAYEQAIGLLYAVAYTIKMSKKGGHKLEGYFDYVVPPLEGLWWQEGIHGVDYSRKQDFQWISLIRLPEFVTRDAFDWAIREATEKKQQDFSPVEFFHWEEGLCVQCMHIGTYDDEPATVAAMQRYAQEQGYVEDFGQSRFHHEIYLSDVRRCKPERLKTVVRHPVRKNVL</sequence>
<dbReference type="Gene3D" id="3.20.80.10">
    <property type="entry name" value="Regulatory factor, effector binding domain"/>
    <property type="match status" value="1"/>
</dbReference>
<dbReference type="InterPro" id="IPR011256">
    <property type="entry name" value="Reg_factor_effector_dom_sf"/>
</dbReference>
<dbReference type="InterPro" id="IPR029442">
    <property type="entry name" value="GyrI-like"/>
</dbReference>
<keyword evidence="3" id="KW-1185">Reference proteome</keyword>
<comment type="caution">
    <text evidence="2">The sequence shown here is derived from an EMBL/GenBank/DDBJ whole genome shotgun (WGS) entry which is preliminary data.</text>
</comment>
<evidence type="ECO:0000313" key="3">
    <source>
        <dbReference type="Proteomes" id="UP001529380"/>
    </source>
</evidence>
<reference evidence="3" key="1">
    <citation type="submission" date="2023-06" db="EMBL/GenBank/DDBJ databases">
        <title>Identification and characterization of horizontal gene transfer across gut microbiota members of farm animals based on homology search.</title>
        <authorList>
            <person name="Zeman M."/>
            <person name="Kubasova T."/>
            <person name="Jahodarova E."/>
            <person name="Nykrynova M."/>
            <person name="Rychlik I."/>
        </authorList>
    </citation>
    <scope>NUCLEOTIDE SEQUENCE [LARGE SCALE GENOMIC DNA]</scope>
    <source>
        <strain evidence="3">ET340</strain>
    </source>
</reference>
<feature type="domain" description="GyrI-like small molecule binding" evidence="1">
    <location>
        <begin position="19"/>
        <end position="207"/>
    </location>
</feature>
<proteinExistence type="predicted"/>